<dbReference type="AlphaFoldDB" id="A0A645JCP2"/>
<accession>A0A645JCP2</accession>
<gene>
    <name evidence="1" type="ORF">SDC9_209168</name>
</gene>
<organism evidence="1">
    <name type="scientific">bioreactor metagenome</name>
    <dbReference type="NCBI Taxonomy" id="1076179"/>
    <lineage>
        <taxon>unclassified sequences</taxon>
        <taxon>metagenomes</taxon>
        <taxon>ecological metagenomes</taxon>
    </lineage>
</organism>
<name>A0A645JCP2_9ZZZZ</name>
<comment type="caution">
    <text evidence="1">The sequence shown here is derived from an EMBL/GenBank/DDBJ whole genome shotgun (WGS) entry which is preliminary data.</text>
</comment>
<sequence length="106" mass="11160">MTNDAAVAPSSLIINPSVQTPLLRMDSFINRPNPSLPIFPTKATRKPIFAISMAALAAHPPVYNASESTNSNLPLAGMVRTGLAMASATMTPTHTTSNMTVSLSIH</sequence>
<protein>
    <submittedName>
        <fullName evidence="1">Uncharacterized protein</fullName>
    </submittedName>
</protein>
<reference evidence="1" key="1">
    <citation type="submission" date="2019-08" db="EMBL/GenBank/DDBJ databases">
        <authorList>
            <person name="Kucharzyk K."/>
            <person name="Murdoch R.W."/>
            <person name="Higgins S."/>
            <person name="Loffler F."/>
        </authorList>
    </citation>
    <scope>NUCLEOTIDE SEQUENCE</scope>
</reference>
<proteinExistence type="predicted"/>
<evidence type="ECO:0000313" key="1">
    <source>
        <dbReference type="EMBL" id="MPN61431.1"/>
    </source>
</evidence>
<dbReference type="EMBL" id="VSSQ01138029">
    <property type="protein sequence ID" value="MPN61431.1"/>
    <property type="molecule type" value="Genomic_DNA"/>
</dbReference>